<dbReference type="RefSeq" id="WP_075526844.1">
    <property type="nucleotide sequence ID" value="NZ_CP017560.1"/>
</dbReference>
<reference evidence="1 2" key="1">
    <citation type="submission" date="2016-09" db="EMBL/GenBank/DDBJ databases">
        <title>Complete genome sequence of the Lysinibacillus sphaericus LMG 22257, a specie of Bacillus with ureolytic activity that can effectively biodeposit calcium carbonate.</title>
        <authorList>
            <person name="Yan W."/>
        </authorList>
    </citation>
    <scope>NUCLEOTIDE SEQUENCE [LARGE SCALE GENOMIC DNA]</scope>
    <source>
        <strain evidence="1 2">LMG 22257</strain>
    </source>
</reference>
<organism evidence="1 2">
    <name type="scientific">Sporosarcina ureilytica</name>
    <dbReference type="NCBI Taxonomy" id="298596"/>
    <lineage>
        <taxon>Bacteria</taxon>
        <taxon>Bacillati</taxon>
        <taxon>Bacillota</taxon>
        <taxon>Bacilli</taxon>
        <taxon>Bacillales</taxon>
        <taxon>Caryophanaceae</taxon>
        <taxon>Sporosarcina</taxon>
    </lineage>
</organism>
<evidence type="ECO:0000313" key="1">
    <source>
        <dbReference type="EMBL" id="AOV06727.1"/>
    </source>
</evidence>
<dbReference type="AlphaFoldDB" id="A0A1D8JDD2"/>
<dbReference type="Proteomes" id="UP000185746">
    <property type="component" value="Chromosome"/>
</dbReference>
<evidence type="ECO:0000313" key="2">
    <source>
        <dbReference type="Proteomes" id="UP000185746"/>
    </source>
</evidence>
<dbReference type="EMBL" id="CP017560">
    <property type="protein sequence ID" value="AOV06727.1"/>
    <property type="molecule type" value="Genomic_DNA"/>
</dbReference>
<proteinExistence type="predicted"/>
<name>A0A1D8JDD2_9BACL</name>
<keyword evidence="2" id="KW-1185">Reference proteome</keyword>
<dbReference type="KEGG" id="surl:BI350_03380"/>
<accession>A0A1D8JDD2</accession>
<protein>
    <recommendedName>
        <fullName evidence="3">DUF3592 domain-containing protein</fullName>
    </recommendedName>
</protein>
<sequence>MIGKVSKGILKTLAFGVGLWITIYAIMVTVTIFLSDYDLFDTVDSPAVVTEKFSKKGLVGTPTYYVLVDLNEQNPANDIENRVFSWQFNRLEVGDTIKGHYIRGEHFITTLDVIVDSMIGFVFLLAFLILLISLVCWPVYAFVENRKKQKKLPQVIKTFYRKKNARKKRKLIKSDGLFLKVFRKAFLPTVMVMMLLSISGFLLNSVQKFSPIGKTKVEALVTDSDSYGREYYGSGHMTDPYYSLELLVRDEIGKEYKVIKEVTRNVYKKHAIGDTIKISYMNGNPYNVFVLNYSLYSLEIVTYGKFALCIIILMCLLLYLVMKFKKKA</sequence>
<gene>
    <name evidence="1" type="ORF">BI350_03380</name>
</gene>
<evidence type="ECO:0008006" key="3">
    <source>
        <dbReference type="Google" id="ProtNLM"/>
    </source>
</evidence>